<name>A0A199W9C6_ANACO</name>
<evidence type="ECO:0000256" key="2">
    <source>
        <dbReference type="ARBA" id="ARBA00007103"/>
    </source>
</evidence>
<dbReference type="GO" id="GO:0006535">
    <property type="term" value="P:cysteine biosynthetic process from serine"/>
    <property type="evidence" value="ECO:0007669"/>
    <property type="project" value="InterPro"/>
</dbReference>
<comment type="caution">
    <text evidence="12">The sequence shown here is derived from an EMBL/GenBank/DDBJ whole genome shotgun (WGS) entry which is preliminary data.</text>
</comment>
<keyword evidence="5 8" id="KW-0663">Pyridoxal phosphate</keyword>
<dbReference type="InterPro" id="IPR050214">
    <property type="entry name" value="Cys_Synth/Cystath_Beta-Synth"/>
</dbReference>
<dbReference type="EMBL" id="LSRQ01000088">
    <property type="protein sequence ID" value="OAY85500.1"/>
    <property type="molecule type" value="Genomic_DNA"/>
</dbReference>
<evidence type="ECO:0000256" key="5">
    <source>
        <dbReference type="ARBA" id="ARBA00022898"/>
    </source>
</evidence>
<evidence type="ECO:0000313" key="13">
    <source>
        <dbReference type="Proteomes" id="UP000092600"/>
    </source>
</evidence>
<dbReference type="NCBIfam" id="TIGR01139">
    <property type="entry name" value="cysK"/>
    <property type="match status" value="1"/>
</dbReference>
<dbReference type="InterPro" id="IPR005859">
    <property type="entry name" value="CysK"/>
</dbReference>
<dbReference type="FunFam" id="3.40.50.1100:FF:000006">
    <property type="entry name" value="Cysteine synthase"/>
    <property type="match status" value="1"/>
</dbReference>
<dbReference type="SUPFAM" id="SSF53686">
    <property type="entry name" value="Tryptophan synthase beta subunit-like PLP-dependent enzymes"/>
    <property type="match status" value="2"/>
</dbReference>
<dbReference type="FunFam" id="3.40.50.1100:FF:000118">
    <property type="entry name" value="Related to CYS4-cystathionine beta-synthase"/>
    <property type="match status" value="1"/>
</dbReference>
<feature type="domain" description="Tryptophan synthase beta chain-like PALP" evidence="11">
    <location>
        <begin position="384"/>
        <end position="661"/>
    </location>
</feature>
<reference evidence="12 13" key="1">
    <citation type="journal article" date="2016" name="DNA Res.">
        <title>The draft genome of MD-2 pineapple using hybrid error correction of long reads.</title>
        <authorList>
            <person name="Redwan R.M."/>
            <person name="Saidin A."/>
            <person name="Kumar S.V."/>
        </authorList>
    </citation>
    <scope>NUCLEOTIDE SEQUENCE [LARGE SCALE GENOMIC DNA]</scope>
    <source>
        <strain evidence="13">cv. MD2</strain>
        <tissue evidence="12">Leaf</tissue>
    </source>
</reference>
<comment type="pathway">
    <text evidence="7">Amino-acid biosynthesis.</text>
</comment>
<keyword evidence="4" id="KW-0808">Transferase</keyword>
<keyword evidence="3" id="KW-0028">Amino-acid biosynthesis</keyword>
<dbReference type="InterPro" id="IPR036052">
    <property type="entry name" value="TrpB-like_PALP_sf"/>
</dbReference>
<dbReference type="Gene3D" id="3.40.50.1100">
    <property type="match status" value="4"/>
</dbReference>
<accession>A0A199W9C6</accession>
<dbReference type="FunFam" id="3.40.50.1100:FF:000043">
    <property type="entry name" value="Cysteine synthase, chloroplastic/chromoplastic"/>
    <property type="match status" value="1"/>
</dbReference>
<dbReference type="STRING" id="4615.A0A199W9C6"/>
<evidence type="ECO:0000256" key="9">
    <source>
        <dbReference type="PIRSR" id="PIRSR605856-51"/>
    </source>
</evidence>
<feature type="binding site" evidence="8">
    <location>
        <position position="101"/>
    </location>
    <ligand>
        <name>pyridoxal 5'-phosphate</name>
        <dbReference type="ChEBI" id="CHEBI:597326"/>
    </ligand>
</feature>
<comment type="similarity">
    <text evidence="2">Belongs to the cysteine synthase/cystathionine beta-synthase family.</text>
</comment>
<feature type="domain" description="Tryptophan synthase beta chain-like PALP" evidence="11">
    <location>
        <begin position="31"/>
        <end position="320"/>
    </location>
</feature>
<dbReference type="PANTHER" id="PTHR10314">
    <property type="entry name" value="CYSTATHIONINE BETA-SYNTHASE"/>
    <property type="match status" value="1"/>
</dbReference>
<comment type="cofactor">
    <cofactor evidence="1 8">
        <name>pyridoxal 5'-phosphate</name>
        <dbReference type="ChEBI" id="CHEBI:597326"/>
    </cofactor>
</comment>
<dbReference type="CDD" id="cd01561">
    <property type="entry name" value="CBS_like"/>
    <property type="match status" value="2"/>
</dbReference>
<evidence type="ECO:0000256" key="6">
    <source>
        <dbReference type="ARBA" id="ARBA00023192"/>
    </source>
</evidence>
<proteinExistence type="inferred from homology"/>
<sequence length="705" mass="76708">MEEEGRSGIPSLFSSQQGEDDDGREHIASDITQLIGWTPLIELKRITGNDGINARLVGKLESYQPLSSVKDRSALRMIEDAEEKGLITPGVTTLVEPTSGNLGIGLTYIALQKGYKFIAVMPAQYSLDKQILLKYLGAEVYLTDPLLAFQGLVDKVEQLKKEIPNVYVLDQFTNAANPEAHFRGTGPEIWKDTGGKVDIFVCGPGSGGTLTGVGRYLKMKNPSIKIICVEPAESSVISGGEPGKHKIQGIGPGFIPQNLDTSQIDEVITVTTEEAMSNARRLAREEGLLVGISSGANLAACLKAAAKEKNKGKMIVTMFPSGGERYVSSDLFALAREEFELTETKKPLMEEEGRSGVLFLISSPHEEEEEQEEADLREHIASDITQLIGWTPLIELKRIVRKDGLNCRVIGKMESYQPLSSVKDRSALGMIEDAEEKGLITPGTTALVEPTSGNLGIALAYIAIRKGYKFIAVMPAQYSLDKQIVLRYLGAEDFKDRLKRWSSSKRKSQMSISQIQQILKHTSKGLERPEIWKDTGGKVDIFVCGSGSGGSVTGAGKYLKMKNPSIKVICVEPAESPVISGGEPGRHKIQGLGPGFVPQNLEKSQIDEIITVTSEEAMSNARRLAREEGLLVGISSGANLAACLKVAAREENKEKMIVTMFPSGGERYVSSELFALAREEWAISPQDKEIDAALALLYLKTTKTS</sequence>
<evidence type="ECO:0000256" key="10">
    <source>
        <dbReference type="SAM" id="MobiDB-lite"/>
    </source>
</evidence>
<feature type="region of interest" description="Disordered" evidence="10">
    <location>
        <begin position="1"/>
        <end position="23"/>
    </location>
</feature>
<dbReference type="InterPro" id="IPR001926">
    <property type="entry name" value="TrpB-like_PALP"/>
</dbReference>
<gene>
    <name evidence="12" type="ORF">ACMD2_04086</name>
</gene>
<evidence type="ECO:0000313" key="12">
    <source>
        <dbReference type="EMBL" id="OAY85500.1"/>
    </source>
</evidence>
<feature type="binding site" evidence="8">
    <location>
        <position position="293"/>
    </location>
    <ligand>
        <name>pyridoxal 5'-phosphate</name>
        <dbReference type="ChEBI" id="CHEBI:597326"/>
    </ligand>
</feature>
<protein>
    <submittedName>
        <fullName evidence="12">Cysteine synthase, chloroplastic/chromoplastic</fullName>
    </submittedName>
</protein>
<organism evidence="12 13">
    <name type="scientific">Ananas comosus</name>
    <name type="common">Pineapple</name>
    <name type="synonym">Ananas ananas</name>
    <dbReference type="NCBI Taxonomy" id="4615"/>
    <lineage>
        <taxon>Eukaryota</taxon>
        <taxon>Viridiplantae</taxon>
        <taxon>Streptophyta</taxon>
        <taxon>Embryophyta</taxon>
        <taxon>Tracheophyta</taxon>
        <taxon>Spermatophyta</taxon>
        <taxon>Magnoliopsida</taxon>
        <taxon>Liliopsida</taxon>
        <taxon>Poales</taxon>
        <taxon>Bromeliaceae</taxon>
        <taxon>Bromelioideae</taxon>
        <taxon>Ananas</taxon>
    </lineage>
</organism>
<evidence type="ECO:0000256" key="4">
    <source>
        <dbReference type="ARBA" id="ARBA00022679"/>
    </source>
</evidence>
<evidence type="ECO:0000256" key="3">
    <source>
        <dbReference type="ARBA" id="ARBA00022605"/>
    </source>
</evidence>
<dbReference type="Pfam" id="PF00291">
    <property type="entry name" value="PALP"/>
    <property type="match status" value="2"/>
</dbReference>
<evidence type="ECO:0000256" key="8">
    <source>
        <dbReference type="PIRSR" id="PIRSR605856-50"/>
    </source>
</evidence>
<dbReference type="Proteomes" id="UP000092600">
    <property type="component" value="Unassembled WGS sequence"/>
</dbReference>
<keyword evidence="6" id="KW-0198">Cysteine biosynthesis</keyword>
<evidence type="ECO:0000259" key="11">
    <source>
        <dbReference type="Pfam" id="PF00291"/>
    </source>
</evidence>
<dbReference type="NCBIfam" id="TIGR01136">
    <property type="entry name" value="cysKM"/>
    <property type="match status" value="1"/>
</dbReference>
<evidence type="ECO:0000256" key="7">
    <source>
        <dbReference type="ARBA" id="ARBA00029440"/>
    </source>
</evidence>
<feature type="binding site" evidence="8">
    <location>
        <begin position="205"/>
        <end position="209"/>
    </location>
    <ligand>
        <name>pyridoxal 5'-phosphate</name>
        <dbReference type="ChEBI" id="CHEBI:597326"/>
    </ligand>
</feature>
<dbReference type="InterPro" id="IPR005856">
    <property type="entry name" value="Cys_synth"/>
</dbReference>
<dbReference type="AlphaFoldDB" id="A0A199W9C6"/>
<dbReference type="GO" id="GO:0004124">
    <property type="term" value="F:cysteine synthase activity"/>
    <property type="evidence" value="ECO:0007669"/>
    <property type="project" value="InterPro"/>
</dbReference>
<feature type="modified residue" description="N6-(pyridoxal phosphate)lysine" evidence="9">
    <location>
        <position position="70"/>
    </location>
</feature>
<evidence type="ECO:0000256" key="1">
    <source>
        <dbReference type="ARBA" id="ARBA00001933"/>
    </source>
</evidence>